<dbReference type="PRINTS" id="PR00983">
    <property type="entry name" value="TRNASYNTHCYS"/>
</dbReference>
<evidence type="ECO:0000256" key="13">
    <source>
        <dbReference type="HAMAP-Rule" id="MF_00041"/>
    </source>
</evidence>
<dbReference type="CDD" id="cd00672">
    <property type="entry name" value="CysRS_core"/>
    <property type="match status" value="1"/>
</dbReference>
<dbReference type="GO" id="GO:0005524">
    <property type="term" value="F:ATP binding"/>
    <property type="evidence" value="ECO:0007669"/>
    <property type="project" value="UniProtKB-UniRule"/>
</dbReference>
<keyword evidence="6 13" id="KW-0479">Metal-binding</keyword>
<evidence type="ECO:0000256" key="6">
    <source>
        <dbReference type="ARBA" id="ARBA00022723"/>
    </source>
</evidence>
<keyword evidence="5 13" id="KW-0436">Ligase</keyword>
<dbReference type="CDD" id="cd07963">
    <property type="entry name" value="Anticodon_Ia_Cys"/>
    <property type="match status" value="1"/>
</dbReference>
<dbReference type="InterPro" id="IPR009080">
    <property type="entry name" value="tRNAsynth_Ia_anticodon-bd"/>
</dbReference>
<evidence type="ECO:0000256" key="1">
    <source>
        <dbReference type="ARBA" id="ARBA00004496"/>
    </source>
</evidence>
<keyword evidence="10 13" id="KW-0648">Protein biosynthesis</keyword>
<dbReference type="Pfam" id="PF01406">
    <property type="entry name" value="tRNA-synt_1e"/>
    <property type="match status" value="1"/>
</dbReference>
<evidence type="ECO:0000313" key="15">
    <source>
        <dbReference type="EMBL" id="SFF39635.1"/>
    </source>
</evidence>
<dbReference type="PANTHER" id="PTHR10890">
    <property type="entry name" value="CYSTEINYL-TRNA SYNTHETASE"/>
    <property type="match status" value="1"/>
</dbReference>
<evidence type="ECO:0000256" key="4">
    <source>
        <dbReference type="ARBA" id="ARBA00022490"/>
    </source>
</evidence>
<keyword evidence="7 13" id="KW-0547">Nucleotide-binding</keyword>
<dbReference type="RefSeq" id="WP_234981516.1">
    <property type="nucleotide sequence ID" value="NZ_FOOC01000003.1"/>
</dbReference>
<evidence type="ECO:0000256" key="2">
    <source>
        <dbReference type="ARBA" id="ARBA00005594"/>
    </source>
</evidence>
<evidence type="ECO:0000313" key="16">
    <source>
        <dbReference type="Proteomes" id="UP000199771"/>
    </source>
</evidence>
<dbReference type="EC" id="6.1.1.16" evidence="13"/>
<evidence type="ECO:0000256" key="7">
    <source>
        <dbReference type="ARBA" id="ARBA00022741"/>
    </source>
</evidence>
<feature type="domain" description="Cysteinyl-tRNA synthetase class Ia DALR" evidence="14">
    <location>
        <begin position="353"/>
        <end position="412"/>
    </location>
</feature>
<dbReference type="Pfam" id="PF23493">
    <property type="entry name" value="CysS_C"/>
    <property type="match status" value="1"/>
</dbReference>
<keyword evidence="16" id="KW-1185">Reference proteome</keyword>
<evidence type="ECO:0000256" key="3">
    <source>
        <dbReference type="ARBA" id="ARBA00011245"/>
    </source>
</evidence>
<dbReference type="SUPFAM" id="SSF52374">
    <property type="entry name" value="Nucleotidylyl transferase"/>
    <property type="match status" value="1"/>
</dbReference>
<dbReference type="STRING" id="1076937.SAMN04488120_103191"/>
<dbReference type="SUPFAM" id="SSF47323">
    <property type="entry name" value="Anticodon-binding domain of a subclass of class I aminoacyl-tRNA synthetases"/>
    <property type="match status" value="1"/>
</dbReference>
<comment type="similarity">
    <text evidence="2 13">Belongs to the class-I aminoacyl-tRNA synthetase family.</text>
</comment>
<feature type="binding site" evidence="13">
    <location>
        <position position="41"/>
    </location>
    <ligand>
        <name>Zn(2+)</name>
        <dbReference type="ChEBI" id="CHEBI:29105"/>
    </ligand>
</feature>
<feature type="short sequence motif" description="'HIGH' region" evidence="13">
    <location>
        <begin position="43"/>
        <end position="53"/>
    </location>
</feature>
<feature type="binding site" evidence="13">
    <location>
        <position position="246"/>
    </location>
    <ligand>
        <name>Zn(2+)</name>
        <dbReference type="ChEBI" id="CHEBI:29105"/>
    </ligand>
</feature>
<evidence type="ECO:0000256" key="5">
    <source>
        <dbReference type="ARBA" id="ARBA00022598"/>
    </source>
</evidence>
<dbReference type="InterPro" id="IPR014729">
    <property type="entry name" value="Rossmann-like_a/b/a_fold"/>
</dbReference>
<dbReference type="PANTHER" id="PTHR10890:SF3">
    <property type="entry name" value="CYSTEINE--TRNA LIGASE, CYTOPLASMIC"/>
    <property type="match status" value="1"/>
</dbReference>
<dbReference type="InterPro" id="IPR056411">
    <property type="entry name" value="CysS_C"/>
</dbReference>
<dbReference type="InterPro" id="IPR032678">
    <property type="entry name" value="tRNA-synt_1_cat_dom"/>
</dbReference>
<keyword evidence="11 13" id="KW-0030">Aminoacyl-tRNA synthetase</keyword>
<evidence type="ECO:0000259" key="14">
    <source>
        <dbReference type="SMART" id="SM00840"/>
    </source>
</evidence>
<dbReference type="GO" id="GO:0006423">
    <property type="term" value="P:cysteinyl-tRNA aminoacylation"/>
    <property type="evidence" value="ECO:0007669"/>
    <property type="project" value="UniProtKB-UniRule"/>
</dbReference>
<dbReference type="Proteomes" id="UP000199771">
    <property type="component" value="Unassembled WGS sequence"/>
</dbReference>
<proteinExistence type="inferred from homology"/>
<keyword evidence="4 13" id="KW-0963">Cytoplasm</keyword>
<evidence type="ECO:0000256" key="10">
    <source>
        <dbReference type="ARBA" id="ARBA00022917"/>
    </source>
</evidence>
<dbReference type="FunFam" id="3.40.50.620:FF:000068">
    <property type="entry name" value="Cysteine--tRNA ligase"/>
    <property type="match status" value="1"/>
</dbReference>
<protein>
    <recommendedName>
        <fullName evidence="13">Cysteine--tRNA ligase</fullName>
        <ecNumber evidence="13">6.1.1.16</ecNumber>
    </recommendedName>
    <alternativeName>
        <fullName evidence="13">Cysteinyl-tRNA synthetase</fullName>
        <shortName evidence="13">CysRS</shortName>
    </alternativeName>
</protein>
<evidence type="ECO:0000256" key="8">
    <source>
        <dbReference type="ARBA" id="ARBA00022833"/>
    </source>
</evidence>
<evidence type="ECO:0000256" key="12">
    <source>
        <dbReference type="ARBA" id="ARBA00047398"/>
    </source>
</evidence>
<dbReference type="InterPro" id="IPR024909">
    <property type="entry name" value="Cys-tRNA/MSH_ligase"/>
</dbReference>
<comment type="subcellular location">
    <subcellularLocation>
        <location evidence="1 13">Cytoplasm</location>
    </subcellularLocation>
</comment>
<dbReference type="AlphaFoldDB" id="A0A1I2IBG5"/>
<dbReference type="HAMAP" id="MF_00041">
    <property type="entry name" value="Cys_tRNA_synth"/>
    <property type="match status" value="1"/>
</dbReference>
<evidence type="ECO:0000256" key="11">
    <source>
        <dbReference type="ARBA" id="ARBA00023146"/>
    </source>
</evidence>
<feature type="binding site" evidence="13">
    <location>
        <position position="221"/>
    </location>
    <ligand>
        <name>Zn(2+)</name>
        <dbReference type="ChEBI" id="CHEBI:29105"/>
    </ligand>
</feature>
<comment type="subunit">
    <text evidence="3 13">Monomer.</text>
</comment>
<evidence type="ECO:0000256" key="9">
    <source>
        <dbReference type="ARBA" id="ARBA00022840"/>
    </source>
</evidence>
<dbReference type="NCBIfam" id="TIGR00435">
    <property type="entry name" value="cysS"/>
    <property type="match status" value="1"/>
</dbReference>
<dbReference type="GO" id="GO:0005829">
    <property type="term" value="C:cytosol"/>
    <property type="evidence" value="ECO:0007669"/>
    <property type="project" value="TreeGrafter"/>
</dbReference>
<feature type="short sequence motif" description="'KMSKS' region" evidence="13">
    <location>
        <begin position="279"/>
        <end position="283"/>
    </location>
</feature>
<dbReference type="Gene3D" id="1.20.120.1910">
    <property type="entry name" value="Cysteine-tRNA ligase, C-terminal anti-codon recognition domain"/>
    <property type="match status" value="1"/>
</dbReference>
<accession>A0A1I2IBG5</accession>
<dbReference type="SMART" id="SM00840">
    <property type="entry name" value="DALR_2"/>
    <property type="match status" value="1"/>
</dbReference>
<dbReference type="InterPro" id="IPR015803">
    <property type="entry name" value="Cys-tRNA-ligase"/>
</dbReference>
<dbReference type="EMBL" id="FOOC01000003">
    <property type="protein sequence ID" value="SFF39635.1"/>
    <property type="molecule type" value="Genomic_DNA"/>
</dbReference>
<dbReference type="InterPro" id="IPR015273">
    <property type="entry name" value="Cys-tRNA-synt_Ia_DALR"/>
</dbReference>
<organism evidence="15 16">
    <name type="scientific">Fontimonas thermophila</name>
    <dbReference type="NCBI Taxonomy" id="1076937"/>
    <lineage>
        <taxon>Bacteria</taxon>
        <taxon>Pseudomonadati</taxon>
        <taxon>Pseudomonadota</taxon>
        <taxon>Gammaproteobacteria</taxon>
        <taxon>Nevskiales</taxon>
        <taxon>Nevskiaceae</taxon>
        <taxon>Fontimonas</taxon>
    </lineage>
</organism>
<dbReference type="Pfam" id="PF09190">
    <property type="entry name" value="DALR_2"/>
    <property type="match status" value="1"/>
</dbReference>
<dbReference type="GO" id="GO:0008270">
    <property type="term" value="F:zinc ion binding"/>
    <property type="evidence" value="ECO:0007669"/>
    <property type="project" value="UniProtKB-UniRule"/>
</dbReference>
<keyword evidence="8 13" id="KW-0862">Zinc</keyword>
<dbReference type="Gene3D" id="3.40.50.620">
    <property type="entry name" value="HUPs"/>
    <property type="match status" value="1"/>
</dbReference>
<comment type="cofactor">
    <cofactor evidence="13">
        <name>Zn(2+)</name>
        <dbReference type="ChEBI" id="CHEBI:29105"/>
    </cofactor>
    <text evidence="13">Binds 1 zinc ion per subunit.</text>
</comment>
<feature type="binding site" evidence="13">
    <location>
        <position position="282"/>
    </location>
    <ligand>
        <name>ATP</name>
        <dbReference type="ChEBI" id="CHEBI:30616"/>
    </ligand>
</feature>
<dbReference type="GO" id="GO:0004817">
    <property type="term" value="F:cysteine-tRNA ligase activity"/>
    <property type="evidence" value="ECO:0007669"/>
    <property type="project" value="UniProtKB-UniRule"/>
</dbReference>
<name>A0A1I2IBG5_9GAMM</name>
<keyword evidence="9 13" id="KW-0067">ATP-binding</keyword>
<gene>
    <name evidence="13" type="primary">cysS</name>
    <name evidence="15" type="ORF">SAMN04488120_103191</name>
</gene>
<reference evidence="15 16" key="1">
    <citation type="submission" date="2016-10" db="EMBL/GenBank/DDBJ databases">
        <authorList>
            <person name="de Groot N.N."/>
        </authorList>
    </citation>
    <scope>NUCLEOTIDE SEQUENCE [LARGE SCALE GENOMIC DNA]</scope>
    <source>
        <strain evidence="15 16">DSM 23609</strain>
    </source>
</reference>
<comment type="catalytic activity">
    <reaction evidence="12 13">
        <text>tRNA(Cys) + L-cysteine + ATP = L-cysteinyl-tRNA(Cys) + AMP + diphosphate</text>
        <dbReference type="Rhea" id="RHEA:17773"/>
        <dbReference type="Rhea" id="RHEA-COMP:9661"/>
        <dbReference type="Rhea" id="RHEA-COMP:9679"/>
        <dbReference type="ChEBI" id="CHEBI:30616"/>
        <dbReference type="ChEBI" id="CHEBI:33019"/>
        <dbReference type="ChEBI" id="CHEBI:35235"/>
        <dbReference type="ChEBI" id="CHEBI:78442"/>
        <dbReference type="ChEBI" id="CHEBI:78517"/>
        <dbReference type="ChEBI" id="CHEBI:456215"/>
        <dbReference type="EC" id="6.1.1.16"/>
    </reaction>
</comment>
<feature type="binding site" evidence="13">
    <location>
        <position position="250"/>
    </location>
    <ligand>
        <name>Zn(2+)</name>
        <dbReference type="ChEBI" id="CHEBI:29105"/>
    </ligand>
</feature>
<sequence>MLRYSSPVFALSTLMQLHNTLSGRKEVFVPLDPQRVTMYVCGPTVYSYAHIGNARPAVVFDVLARLLRRRYPGVIYVRNITDIDDKINAAAAKEGVDIRVITDRYAAIYQEDMAALGVLPPDFSPRVTEHLPQIVSMIERLIASGHAYVAQGHVLFHTPSFPEYGRLSGRDGQALMAGARVEVAPYKKHPGDFVLWKPSTDDQPGWDSPWGRGRPGWHIECSAMAEALLGETIDIHGGGHDLIFPHHENEIAQSTCAHGGKTFARYWLHNGFLNVGQQKMSKSLGNVLLVHELLKTLPGEAIRLVLLTAHYRQPVDWTDELVTEARKKLDRLYGALRDLAEIAPAPGVTAPSSFIQALEDDLNTPMALAELFELARAANKAEHPEDKARLKAQLLDAGWLLGLLQQSPNDWFAWAPQVEDRPSIEEIEDWLAQRAAARRNKQWAESDRIRDALKARGVLVEDTKDGQRWRYV</sequence>